<dbReference type="InterPro" id="IPR027600">
    <property type="entry name" value="HprK-rel_A"/>
</dbReference>
<sequence length="259" mass="28925">MQPDNYHGFVDYRVSITHSGGIRRLINDQARFQCDKMEPFKPLNRTQAFAMLEWGLNWVVAAHEVSHLIIHSAVLAKDGKAVVFPAPPGSGKSTLTAYLSRNGWRLLSDEMALVTPLTSTVTPFVRPVCLKNDSIHLVKSWYPDDTFSTIAKDTHKGDVVHMAPGDMAVARESEQAEVVGIVFPRYNKDVFFDVYEMDQATAYTTLAENAFNYTVLQEQGVKSVVHLVENATAFEVEYNSLEELDSFLTEDVLGAAHVK</sequence>
<name>A0AAC8XPJ8_9ALTE</name>
<dbReference type="Gene3D" id="3.40.50.300">
    <property type="entry name" value="P-loop containing nucleotide triphosphate hydrolases"/>
    <property type="match status" value="1"/>
</dbReference>
<accession>A0AAC8XPJ8</accession>
<dbReference type="Proteomes" id="UP000061468">
    <property type="component" value="Chromosome"/>
</dbReference>
<dbReference type="InterPro" id="IPR027417">
    <property type="entry name" value="P-loop_NTPase"/>
</dbReference>
<protein>
    <submittedName>
        <fullName evidence="1">Aldolase</fullName>
    </submittedName>
</protein>
<dbReference type="NCBIfam" id="TIGR04352">
    <property type="entry name" value="HprK_rel_A"/>
    <property type="match status" value="1"/>
</dbReference>
<organism evidence="1 2">
    <name type="scientific">Alteromonas mediterranea</name>
    <dbReference type="NCBI Taxonomy" id="314275"/>
    <lineage>
        <taxon>Bacteria</taxon>
        <taxon>Pseudomonadati</taxon>
        <taxon>Pseudomonadota</taxon>
        <taxon>Gammaproteobacteria</taxon>
        <taxon>Alteromonadales</taxon>
        <taxon>Alteromonadaceae</taxon>
        <taxon>Alteromonas/Salinimonas group</taxon>
        <taxon>Alteromonas</taxon>
    </lineage>
</organism>
<dbReference type="AlphaFoldDB" id="A0AAC8XPJ8"/>
<dbReference type="EMBL" id="CP013928">
    <property type="protein sequence ID" value="AMJ80609.1"/>
    <property type="molecule type" value="Genomic_DNA"/>
</dbReference>
<reference evidence="1 2" key="1">
    <citation type="submission" date="2015-12" db="EMBL/GenBank/DDBJ databases">
        <title>Intraspecies pangenome expansion in the marine bacterium Alteromonas.</title>
        <authorList>
            <person name="Lopez-Perez M."/>
            <person name="Rodriguez-Valera F."/>
        </authorList>
    </citation>
    <scope>NUCLEOTIDE SEQUENCE [LARGE SCALE GENOMIC DNA]</scope>
    <source>
        <strain evidence="1 2">UM8</strain>
    </source>
</reference>
<evidence type="ECO:0000313" key="2">
    <source>
        <dbReference type="Proteomes" id="UP000061468"/>
    </source>
</evidence>
<evidence type="ECO:0000313" key="1">
    <source>
        <dbReference type="EMBL" id="AMJ80609.1"/>
    </source>
</evidence>
<proteinExistence type="predicted"/>
<dbReference type="SUPFAM" id="SSF53795">
    <property type="entry name" value="PEP carboxykinase-like"/>
    <property type="match status" value="1"/>
</dbReference>
<gene>
    <name evidence="1" type="ORF">AV942_13820</name>
</gene>